<proteinExistence type="predicted"/>
<protein>
    <submittedName>
        <fullName evidence="1">Uncharacterized protein</fullName>
    </submittedName>
</protein>
<sequence>MRSILCMKFWLGQHSGDHAVPIPSSDPIYRARREAALRTMGLQPRDQQYRDEADEIDTMTGPGGPCSRQQAAMTTARSYTSQLLKRRRAEVRGEARVGSQTPSLPGVDRNMPSNSRKRRRYHHEVFTSSVRPSSSRFPFISPSSSEDSAEVIHASMALSLRNSIPAISSNPPDFGGLPDKRIRVEHMHSIPTAHDLSAGRDGPDKALDATEVRQLTSALNPTMHTKESIATCIRGHQDEEIRRLCYIAYGS</sequence>
<accession>A0ACB8QNI8</accession>
<name>A0ACB8QNI8_9AGAM</name>
<dbReference type="Proteomes" id="UP000814128">
    <property type="component" value="Unassembled WGS sequence"/>
</dbReference>
<reference evidence="1" key="2">
    <citation type="journal article" date="2022" name="New Phytol.">
        <title>Evolutionary transition to the ectomycorrhizal habit in the genomes of a hyperdiverse lineage of mushroom-forming fungi.</title>
        <authorList>
            <person name="Looney B."/>
            <person name="Miyauchi S."/>
            <person name="Morin E."/>
            <person name="Drula E."/>
            <person name="Courty P.E."/>
            <person name="Kohler A."/>
            <person name="Kuo A."/>
            <person name="LaButti K."/>
            <person name="Pangilinan J."/>
            <person name="Lipzen A."/>
            <person name="Riley R."/>
            <person name="Andreopoulos W."/>
            <person name="He G."/>
            <person name="Johnson J."/>
            <person name="Nolan M."/>
            <person name="Tritt A."/>
            <person name="Barry K.W."/>
            <person name="Grigoriev I.V."/>
            <person name="Nagy L.G."/>
            <person name="Hibbett D."/>
            <person name="Henrissat B."/>
            <person name="Matheny P.B."/>
            <person name="Labbe J."/>
            <person name="Martin F.M."/>
        </authorList>
    </citation>
    <scope>NUCLEOTIDE SEQUENCE</scope>
    <source>
        <strain evidence="1">EC-137</strain>
    </source>
</reference>
<reference evidence="1" key="1">
    <citation type="submission" date="2021-02" db="EMBL/GenBank/DDBJ databases">
        <authorList>
            <consortium name="DOE Joint Genome Institute"/>
            <person name="Ahrendt S."/>
            <person name="Looney B.P."/>
            <person name="Miyauchi S."/>
            <person name="Morin E."/>
            <person name="Drula E."/>
            <person name="Courty P.E."/>
            <person name="Chicoki N."/>
            <person name="Fauchery L."/>
            <person name="Kohler A."/>
            <person name="Kuo A."/>
            <person name="Labutti K."/>
            <person name="Pangilinan J."/>
            <person name="Lipzen A."/>
            <person name="Riley R."/>
            <person name="Andreopoulos W."/>
            <person name="He G."/>
            <person name="Johnson J."/>
            <person name="Barry K.W."/>
            <person name="Grigoriev I.V."/>
            <person name="Nagy L."/>
            <person name="Hibbett D."/>
            <person name="Henrissat B."/>
            <person name="Matheny P.B."/>
            <person name="Labbe J."/>
            <person name="Martin F."/>
        </authorList>
    </citation>
    <scope>NUCLEOTIDE SEQUENCE</scope>
    <source>
        <strain evidence="1">EC-137</strain>
    </source>
</reference>
<evidence type="ECO:0000313" key="2">
    <source>
        <dbReference type="Proteomes" id="UP000814128"/>
    </source>
</evidence>
<dbReference type="EMBL" id="MU273524">
    <property type="protein sequence ID" value="KAI0033245.1"/>
    <property type="molecule type" value="Genomic_DNA"/>
</dbReference>
<comment type="caution">
    <text evidence="1">The sequence shown here is derived from an EMBL/GenBank/DDBJ whole genome shotgun (WGS) entry which is preliminary data.</text>
</comment>
<organism evidence="1 2">
    <name type="scientific">Vararia minispora EC-137</name>
    <dbReference type="NCBI Taxonomy" id="1314806"/>
    <lineage>
        <taxon>Eukaryota</taxon>
        <taxon>Fungi</taxon>
        <taxon>Dikarya</taxon>
        <taxon>Basidiomycota</taxon>
        <taxon>Agaricomycotina</taxon>
        <taxon>Agaricomycetes</taxon>
        <taxon>Russulales</taxon>
        <taxon>Lachnocladiaceae</taxon>
        <taxon>Vararia</taxon>
    </lineage>
</organism>
<gene>
    <name evidence="1" type="ORF">K488DRAFT_70020</name>
</gene>
<keyword evidence="2" id="KW-1185">Reference proteome</keyword>
<evidence type="ECO:0000313" key="1">
    <source>
        <dbReference type="EMBL" id="KAI0033245.1"/>
    </source>
</evidence>